<accession>A0A2H3JLT0</accession>
<dbReference type="Gene3D" id="1.10.287.110">
    <property type="entry name" value="DnaJ domain"/>
    <property type="match status" value="1"/>
</dbReference>
<dbReference type="InterPro" id="IPR001623">
    <property type="entry name" value="DnaJ_domain"/>
</dbReference>
<evidence type="ECO:0000256" key="1">
    <source>
        <dbReference type="ARBA" id="ARBA00023186"/>
    </source>
</evidence>
<dbReference type="CDD" id="cd06257">
    <property type="entry name" value="DnaJ"/>
    <property type="match status" value="1"/>
</dbReference>
<keyword evidence="5" id="KW-1185">Reference proteome</keyword>
<dbReference type="PANTHER" id="PTHR43096:SF52">
    <property type="entry name" value="DNAJ HOMOLOG 1, MITOCHONDRIAL-RELATED"/>
    <property type="match status" value="1"/>
</dbReference>
<gene>
    <name evidence="4" type="ORF">WOLCODRAFT_167627</name>
</gene>
<dbReference type="AlphaFoldDB" id="A0A2H3JLT0"/>
<evidence type="ECO:0000313" key="4">
    <source>
        <dbReference type="EMBL" id="PCH37604.1"/>
    </source>
</evidence>
<proteinExistence type="predicted"/>
<keyword evidence="1" id="KW-0143">Chaperone</keyword>
<dbReference type="PRINTS" id="PR00625">
    <property type="entry name" value="JDOMAIN"/>
</dbReference>
<reference evidence="4 5" key="1">
    <citation type="journal article" date="2012" name="Science">
        <title>The Paleozoic origin of enzymatic lignin decomposition reconstructed from 31 fungal genomes.</title>
        <authorList>
            <person name="Floudas D."/>
            <person name="Binder M."/>
            <person name="Riley R."/>
            <person name="Barry K."/>
            <person name="Blanchette R.A."/>
            <person name="Henrissat B."/>
            <person name="Martinez A.T."/>
            <person name="Otillar R."/>
            <person name="Spatafora J.W."/>
            <person name="Yadav J.S."/>
            <person name="Aerts A."/>
            <person name="Benoit I."/>
            <person name="Boyd A."/>
            <person name="Carlson A."/>
            <person name="Copeland A."/>
            <person name="Coutinho P.M."/>
            <person name="de Vries R.P."/>
            <person name="Ferreira P."/>
            <person name="Findley K."/>
            <person name="Foster B."/>
            <person name="Gaskell J."/>
            <person name="Glotzer D."/>
            <person name="Gorecki P."/>
            <person name="Heitman J."/>
            <person name="Hesse C."/>
            <person name="Hori C."/>
            <person name="Igarashi K."/>
            <person name="Jurgens J.A."/>
            <person name="Kallen N."/>
            <person name="Kersten P."/>
            <person name="Kohler A."/>
            <person name="Kuees U."/>
            <person name="Kumar T.K.A."/>
            <person name="Kuo A."/>
            <person name="LaButti K."/>
            <person name="Larrondo L.F."/>
            <person name="Lindquist E."/>
            <person name="Ling A."/>
            <person name="Lombard V."/>
            <person name="Lucas S."/>
            <person name="Lundell T."/>
            <person name="Martin R."/>
            <person name="McLaughlin D.J."/>
            <person name="Morgenstern I."/>
            <person name="Morin E."/>
            <person name="Murat C."/>
            <person name="Nagy L.G."/>
            <person name="Nolan M."/>
            <person name="Ohm R.A."/>
            <person name="Patyshakuliyeva A."/>
            <person name="Rokas A."/>
            <person name="Ruiz-Duenas F.J."/>
            <person name="Sabat G."/>
            <person name="Salamov A."/>
            <person name="Samejima M."/>
            <person name="Schmutz J."/>
            <person name="Slot J.C."/>
            <person name="St John F."/>
            <person name="Stenlid J."/>
            <person name="Sun H."/>
            <person name="Sun S."/>
            <person name="Syed K."/>
            <person name="Tsang A."/>
            <person name="Wiebenga A."/>
            <person name="Young D."/>
            <person name="Pisabarro A."/>
            <person name="Eastwood D.C."/>
            <person name="Martin F."/>
            <person name="Cullen D."/>
            <person name="Grigoriev I.V."/>
            <person name="Hibbett D.S."/>
        </authorList>
    </citation>
    <scope>NUCLEOTIDE SEQUENCE [LARGE SCALE GENOMIC DNA]</scope>
    <source>
        <strain evidence="4 5">MD-104</strain>
    </source>
</reference>
<protein>
    <recommendedName>
        <fullName evidence="3">J domain-containing protein</fullName>
    </recommendedName>
</protein>
<feature type="compositionally biased region" description="Basic and acidic residues" evidence="2">
    <location>
        <begin position="164"/>
        <end position="176"/>
    </location>
</feature>
<dbReference type="EMBL" id="KB467931">
    <property type="protein sequence ID" value="PCH37604.1"/>
    <property type="molecule type" value="Genomic_DNA"/>
</dbReference>
<dbReference type="PANTHER" id="PTHR43096">
    <property type="entry name" value="DNAJ HOMOLOG 1, MITOCHONDRIAL-RELATED"/>
    <property type="match status" value="1"/>
</dbReference>
<dbReference type="PROSITE" id="PS50076">
    <property type="entry name" value="DNAJ_2"/>
    <property type="match status" value="1"/>
</dbReference>
<dbReference type="OrthoDB" id="445556at2759"/>
<evidence type="ECO:0000313" key="5">
    <source>
        <dbReference type="Proteomes" id="UP000218811"/>
    </source>
</evidence>
<dbReference type="Proteomes" id="UP000218811">
    <property type="component" value="Unassembled WGS sequence"/>
</dbReference>
<dbReference type="InterPro" id="IPR036869">
    <property type="entry name" value="J_dom_sf"/>
</dbReference>
<dbReference type="GO" id="GO:0005737">
    <property type="term" value="C:cytoplasm"/>
    <property type="evidence" value="ECO:0007669"/>
    <property type="project" value="TreeGrafter"/>
</dbReference>
<dbReference type="GO" id="GO:0051082">
    <property type="term" value="F:unfolded protein binding"/>
    <property type="evidence" value="ECO:0007669"/>
    <property type="project" value="TreeGrafter"/>
</dbReference>
<evidence type="ECO:0000259" key="3">
    <source>
        <dbReference type="PROSITE" id="PS50076"/>
    </source>
</evidence>
<dbReference type="STRING" id="742152.A0A2H3JLT0"/>
<dbReference type="SUPFAM" id="SSF46565">
    <property type="entry name" value="Chaperone J-domain"/>
    <property type="match status" value="1"/>
</dbReference>
<name>A0A2H3JLT0_WOLCO</name>
<dbReference type="GO" id="GO:0042026">
    <property type="term" value="P:protein refolding"/>
    <property type="evidence" value="ECO:0007669"/>
    <property type="project" value="TreeGrafter"/>
</dbReference>
<feature type="region of interest" description="Disordered" evidence="2">
    <location>
        <begin position="127"/>
        <end position="178"/>
    </location>
</feature>
<dbReference type="Pfam" id="PF00226">
    <property type="entry name" value="DnaJ"/>
    <property type="match status" value="1"/>
</dbReference>
<dbReference type="SMART" id="SM00271">
    <property type="entry name" value="DnaJ"/>
    <property type="match status" value="1"/>
</dbReference>
<dbReference type="InterPro" id="IPR018253">
    <property type="entry name" value="DnaJ_domain_CS"/>
</dbReference>
<sequence length="233" mass="25976">MHIRFAASSAVKHSPRSFHTSASSRGHYHVLNVPQNATKSQIKAFELLQDVANDPKAREKFHAVSEAYAVLGDDRRRRAYDRSLTEGSGSHRTHAAYTAPNASHTHWAYETRRRQGATHAWEYARRPHPAHHRAHQGPTSTASGQTAGSTPPPNDPFSSPHVRRATDQTRAKEHFDPWASPYVRRATGRRDARSLDAGMDKVARISWFWRTTQVVAMVMIISTVTNGLSASAV</sequence>
<feature type="domain" description="J" evidence="3">
    <location>
        <begin position="26"/>
        <end position="84"/>
    </location>
</feature>
<dbReference type="PROSITE" id="PS00636">
    <property type="entry name" value="DNAJ_1"/>
    <property type="match status" value="1"/>
</dbReference>
<feature type="compositionally biased region" description="Low complexity" evidence="2">
    <location>
        <begin position="137"/>
        <end position="149"/>
    </location>
</feature>
<organism evidence="4 5">
    <name type="scientific">Wolfiporia cocos (strain MD-104)</name>
    <name type="common">Brown rot fungus</name>
    <dbReference type="NCBI Taxonomy" id="742152"/>
    <lineage>
        <taxon>Eukaryota</taxon>
        <taxon>Fungi</taxon>
        <taxon>Dikarya</taxon>
        <taxon>Basidiomycota</taxon>
        <taxon>Agaricomycotina</taxon>
        <taxon>Agaricomycetes</taxon>
        <taxon>Polyporales</taxon>
        <taxon>Phaeolaceae</taxon>
        <taxon>Wolfiporia</taxon>
    </lineage>
</organism>
<evidence type="ECO:0000256" key="2">
    <source>
        <dbReference type="SAM" id="MobiDB-lite"/>
    </source>
</evidence>
<dbReference type="OMA" id="THAWENT"/>